<evidence type="ECO:0000313" key="5">
    <source>
        <dbReference type="Proteomes" id="UP000663870"/>
    </source>
</evidence>
<dbReference type="EMBL" id="CAJNOL010001541">
    <property type="protein sequence ID" value="CAF1378915.1"/>
    <property type="molecule type" value="Genomic_DNA"/>
</dbReference>
<name>A0A819B043_9BILA</name>
<accession>A0A819B043</accession>
<dbReference type="AlphaFoldDB" id="A0A819B043"/>
<dbReference type="EMBL" id="CAJOAX010002288">
    <property type="protein sequence ID" value="CAF3785075.1"/>
    <property type="molecule type" value="Genomic_DNA"/>
</dbReference>
<comment type="caution">
    <text evidence="3">The sequence shown here is derived from an EMBL/GenBank/DDBJ whole genome shotgun (WGS) entry which is preliminary data.</text>
</comment>
<dbReference type="SUPFAM" id="SSF54292">
    <property type="entry name" value="2Fe-2S ferredoxin-like"/>
    <property type="match status" value="1"/>
</dbReference>
<dbReference type="Proteomes" id="UP000663823">
    <property type="component" value="Unassembled WGS sequence"/>
</dbReference>
<protein>
    <recommendedName>
        <fullName evidence="6">Ferredoxin</fullName>
    </recommendedName>
</protein>
<dbReference type="Gene3D" id="3.10.20.30">
    <property type="match status" value="1"/>
</dbReference>
<evidence type="ECO:0000313" key="4">
    <source>
        <dbReference type="Proteomes" id="UP000663823"/>
    </source>
</evidence>
<keyword evidence="5" id="KW-1185">Reference proteome</keyword>
<dbReference type="InterPro" id="IPR036010">
    <property type="entry name" value="2Fe-2S_ferredoxin-like_sf"/>
</dbReference>
<evidence type="ECO:0000313" key="1">
    <source>
        <dbReference type="EMBL" id="CAF1145615.1"/>
    </source>
</evidence>
<evidence type="ECO:0008006" key="6">
    <source>
        <dbReference type="Google" id="ProtNLM"/>
    </source>
</evidence>
<sequence>MNGQVTIEVIGENNLSNKINVNLNSSKMTLATILADYGIVEAACQEKLSCCTCVGGIETIPNGVLSQPTEDELDITDTVIKSFSVEGTQVRAGCQIILQPGVHYKFTSLNNLSKLKTQVSNFQS</sequence>
<dbReference type="GO" id="GO:0051536">
    <property type="term" value="F:iron-sulfur cluster binding"/>
    <property type="evidence" value="ECO:0007669"/>
    <property type="project" value="InterPro"/>
</dbReference>
<proteinExistence type="predicted"/>
<dbReference type="InterPro" id="IPR012675">
    <property type="entry name" value="Beta-grasp_dom_sf"/>
</dbReference>
<gene>
    <name evidence="2" type="ORF">JXQ802_LOCUS33560</name>
    <name evidence="3" type="ORF">OTI717_LOCUS17394</name>
    <name evidence="1" type="ORF">PYM288_LOCUS21943</name>
</gene>
<organism evidence="3 4">
    <name type="scientific">Rotaria sordida</name>
    <dbReference type="NCBI Taxonomy" id="392033"/>
    <lineage>
        <taxon>Eukaryota</taxon>
        <taxon>Metazoa</taxon>
        <taxon>Spiralia</taxon>
        <taxon>Gnathifera</taxon>
        <taxon>Rotifera</taxon>
        <taxon>Eurotatoria</taxon>
        <taxon>Bdelloidea</taxon>
        <taxon>Philodinida</taxon>
        <taxon>Philodinidae</taxon>
        <taxon>Rotaria</taxon>
    </lineage>
</organism>
<dbReference type="EMBL" id="CAJNOH010000903">
    <property type="protein sequence ID" value="CAF1145615.1"/>
    <property type="molecule type" value="Genomic_DNA"/>
</dbReference>
<dbReference type="Proteomes" id="UP000663854">
    <property type="component" value="Unassembled WGS sequence"/>
</dbReference>
<reference evidence="3" key="1">
    <citation type="submission" date="2021-02" db="EMBL/GenBank/DDBJ databases">
        <authorList>
            <person name="Nowell W R."/>
        </authorList>
    </citation>
    <scope>NUCLEOTIDE SEQUENCE</scope>
</reference>
<evidence type="ECO:0000313" key="2">
    <source>
        <dbReference type="EMBL" id="CAF1378915.1"/>
    </source>
</evidence>
<dbReference type="Proteomes" id="UP000663870">
    <property type="component" value="Unassembled WGS sequence"/>
</dbReference>
<evidence type="ECO:0000313" key="3">
    <source>
        <dbReference type="EMBL" id="CAF3785075.1"/>
    </source>
</evidence>